<comment type="caution">
    <text evidence="1">The sequence shown here is derived from an EMBL/GenBank/DDBJ whole genome shotgun (WGS) entry which is preliminary data.</text>
</comment>
<proteinExistence type="predicted"/>
<gene>
    <name evidence="1" type="ORF">ACFP1L_11850</name>
</gene>
<reference evidence="2" key="1">
    <citation type="journal article" date="2019" name="Int. J. Syst. Evol. Microbiol.">
        <title>The Global Catalogue of Microorganisms (GCM) 10K type strain sequencing project: providing services to taxonomists for standard genome sequencing and annotation.</title>
        <authorList>
            <consortium name="The Broad Institute Genomics Platform"/>
            <consortium name="The Broad Institute Genome Sequencing Center for Infectious Disease"/>
            <person name="Wu L."/>
            <person name="Ma J."/>
        </authorList>
    </citation>
    <scope>NUCLEOTIDE SEQUENCE [LARGE SCALE GENOMIC DNA]</scope>
    <source>
        <strain evidence="2">CCM 8930</strain>
    </source>
</reference>
<sequence length="251" mass="27557">MVENIEDRLTKLEEAFDNHVGNIGIGVHGLGDETTAGFQAGVQNMVPTFFGSQGGDILSLAAGVYIGSGFSNLWSESADQIKPMLEIHVFADTLGTRRILAVELYNGNVHFYNDYRLSVTHGGWSSLTSRRTLWQGGVQNVDDSFTTPDLISTEGNLLFDKLWVSYEYLGNYHMDCFDLNQNSDYIVINTSNNANSLVDIGQPVVSNLGECMLSRSQTKWTITRTTSNDISSGGVISGVDQIKVLKVEGER</sequence>
<dbReference type="Proteomes" id="UP001596171">
    <property type="component" value="Unassembled WGS sequence"/>
</dbReference>
<protein>
    <submittedName>
        <fullName evidence="1">Uncharacterized protein</fullName>
    </submittedName>
</protein>
<accession>A0ABW1SLY2</accession>
<evidence type="ECO:0000313" key="2">
    <source>
        <dbReference type="Proteomes" id="UP001596171"/>
    </source>
</evidence>
<dbReference type="RefSeq" id="WP_137616594.1">
    <property type="nucleotide sequence ID" value="NZ_BJDI01000010.1"/>
</dbReference>
<dbReference type="EMBL" id="JBHSSE010000024">
    <property type="protein sequence ID" value="MFC6202556.1"/>
    <property type="molecule type" value="Genomic_DNA"/>
</dbReference>
<organism evidence="1 2">
    <name type="scientific">Lactiplantibacillus nangangensis</name>
    <dbReference type="NCBI Taxonomy" id="2559917"/>
    <lineage>
        <taxon>Bacteria</taxon>
        <taxon>Bacillati</taxon>
        <taxon>Bacillota</taxon>
        <taxon>Bacilli</taxon>
        <taxon>Lactobacillales</taxon>
        <taxon>Lactobacillaceae</taxon>
        <taxon>Lactiplantibacillus</taxon>
    </lineage>
</organism>
<keyword evidence="2" id="KW-1185">Reference proteome</keyword>
<evidence type="ECO:0000313" key="1">
    <source>
        <dbReference type="EMBL" id="MFC6202556.1"/>
    </source>
</evidence>
<name>A0ABW1SLY2_9LACO</name>